<evidence type="ECO:0000256" key="3">
    <source>
        <dbReference type="ARBA" id="ARBA00022833"/>
    </source>
</evidence>
<feature type="domain" description="Zinc finger PHD-type" evidence="4">
    <location>
        <begin position="35"/>
        <end position="86"/>
    </location>
</feature>
<evidence type="ECO:0000313" key="6">
    <source>
        <dbReference type="Proteomes" id="UP000027222"/>
    </source>
</evidence>
<accession>A0A067SS73</accession>
<dbReference type="GO" id="GO:0008270">
    <property type="term" value="F:zinc ion binding"/>
    <property type="evidence" value="ECO:0007669"/>
    <property type="project" value="UniProtKB-KW"/>
</dbReference>
<evidence type="ECO:0000256" key="2">
    <source>
        <dbReference type="ARBA" id="ARBA00022771"/>
    </source>
</evidence>
<organism evidence="5 6">
    <name type="scientific">Galerina marginata (strain CBS 339.88)</name>
    <dbReference type="NCBI Taxonomy" id="685588"/>
    <lineage>
        <taxon>Eukaryota</taxon>
        <taxon>Fungi</taxon>
        <taxon>Dikarya</taxon>
        <taxon>Basidiomycota</taxon>
        <taxon>Agaricomycotina</taxon>
        <taxon>Agaricomycetes</taxon>
        <taxon>Agaricomycetidae</taxon>
        <taxon>Agaricales</taxon>
        <taxon>Agaricineae</taxon>
        <taxon>Strophariaceae</taxon>
        <taxon>Galerina</taxon>
    </lineage>
</organism>
<dbReference type="InterPro" id="IPR001965">
    <property type="entry name" value="Znf_PHD"/>
</dbReference>
<dbReference type="EMBL" id="KL142397">
    <property type="protein sequence ID" value="KDR70514.1"/>
    <property type="molecule type" value="Genomic_DNA"/>
</dbReference>
<evidence type="ECO:0000313" key="5">
    <source>
        <dbReference type="EMBL" id="KDR70514.1"/>
    </source>
</evidence>
<dbReference type="OrthoDB" id="3267958at2759"/>
<dbReference type="InterPro" id="IPR013083">
    <property type="entry name" value="Znf_RING/FYVE/PHD"/>
</dbReference>
<name>A0A067SS73_GALM3</name>
<keyword evidence="1" id="KW-0479">Metal-binding</keyword>
<dbReference type="InterPro" id="IPR011011">
    <property type="entry name" value="Znf_FYVE_PHD"/>
</dbReference>
<keyword evidence="6" id="KW-1185">Reference proteome</keyword>
<dbReference type="PROSITE" id="PS01359">
    <property type="entry name" value="ZF_PHD_1"/>
    <property type="match status" value="1"/>
</dbReference>
<evidence type="ECO:0000256" key="1">
    <source>
        <dbReference type="ARBA" id="ARBA00022723"/>
    </source>
</evidence>
<reference evidence="6" key="1">
    <citation type="journal article" date="2014" name="Proc. Natl. Acad. Sci. U.S.A.">
        <title>Extensive sampling of basidiomycete genomes demonstrates inadequacy of the white-rot/brown-rot paradigm for wood decay fungi.</title>
        <authorList>
            <person name="Riley R."/>
            <person name="Salamov A.A."/>
            <person name="Brown D.W."/>
            <person name="Nagy L.G."/>
            <person name="Floudas D."/>
            <person name="Held B.W."/>
            <person name="Levasseur A."/>
            <person name="Lombard V."/>
            <person name="Morin E."/>
            <person name="Otillar R."/>
            <person name="Lindquist E.A."/>
            <person name="Sun H."/>
            <person name="LaButti K.M."/>
            <person name="Schmutz J."/>
            <person name="Jabbour D."/>
            <person name="Luo H."/>
            <person name="Baker S.E."/>
            <person name="Pisabarro A.G."/>
            <person name="Walton J.D."/>
            <person name="Blanchette R.A."/>
            <person name="Henrissat B."/>
            <person name="Martin F."/>
            <person name="Cullen D."/>
            <person name="Hibbett D.S."/>
            <person name="Grigoriev I.V."/>
        </authorList>
    </citation>
    <scope>NUCLEOTIDE SEQUENCE [LARGE SCALE GENOMIC DNA]</scope>
    <source>
        <strain evidence="6">CBS 339.88</strain>
    </source>
</reference>
<evidence type="ECO:0000259" key="4">
    <source>
        <dbReference type="SMART" id="SM00249"/>
    </source>
</evidence>
<dbReference type="SUPFAM" id="SSF57903">
    <property type="entry name" value="FYVE/PHD zinc finger"/>
    <property type="match status" value="1"/>
</dbReference>
<dbReference type="Proteomes" id="UP000027222">
    <property type="component" value="Unassembled WGS sequence"/>
</dbReference>
<keyword evidence="3" id="KW-0862">Zinc</keyword>
<proteinExistence type="predicted"/>
<protein>
    <recommendedName>
        <fullName evidence="4">Zinc finger PHD-type domain-containing protein</fullName>
    </recommendedName>
</protein>
<dbReference type="HOGENOM" id="CLU_182426_0_0_1"/>
<keyword evidence="2" id="KW-0863">Zinc-finger</keyword>
<dbReference type="InterPro" id="IPR019786">
    <property type="entry name" value="Zinc_finger_PHD-type_CS"/>
</dbReference>
<dbReference type="AlphaFoldDB" id="A0A067SS73"/>
<sequence>MDDTVDIVHEDETELIEVSGRGRPRRVPERKFLGECICGNPVSAEEMDDGGQAIICKRAGCETTWYHLECVGLERRIPAWVCESCKSSGGKGQGGKRRRDA</sequence>
<gene>
    <name evidence="5" type="ORF">GALMADRAFT_76123</name>
</gene>
<dbReference type="Gene3D" id="3.30.40.10">
    <property type="entry name" value="Zinc/RING finger domain, C3HC4 (zinc finger)"/>
    <property type="match status" value="1"/>
</dbReference>
<dbReference type="SMART" id="SM00249">
    <property type="entry name" value="PHD"/>
    <property type="match status" value="1"/>
</dbReference>